<feature type="transmembrane region" description="Helical" evidence="11">
    <location>
        <begin position="291"/>
        <end position="312"/>
    </location>
</feature>
<evidence type="ECO:0000256" key="8">
    <source>
        <dbReference type="PROSITE-ProRule" id="PRU00703"/>
    </source>
</evidence>
<dbReference type="GO" id="GO:1905941">
    <property type="term" value="P:positive regulation of gonad development"/>
    <property type="evidence" value="ECO:0007669"/>
    <property type="project" value="UniProtKB-ARBA"/>
</dbReference>
<keyword evidence="3 9" id="KW-0812">Transmembrane</keyword>
<dbReference type="InterPro" id="IPR014710">
    <property type="entry name" value="RmlC-like_jellyroll"/>
</dbReference>
<sequence length="850" mass="94793">MTNLHKLSRKRQLSSLLSWNLVVLVVSPVSIIWGANAAAFTKRGDDGRAFGIQDTRGQETSYSNDDKGQVHSEKTGMVLEVEKIMVHLSETTISKISKTGTSNDMATASIHGFRVEDSSKPVTYDNGASVILADKPALIRFFGAGFTKNTIIRFVTEMRPKGSDCDDLPSTKSFGLTESSENSAYAYIQLPPFDVGESEYYVCTKEQDYDMPWVHQGNDKWITFMSYEKWLPLWAHICLLVILLALSGIFSGLNLGLMALDRTDLKIIQNTGTEKEKRYAKKIQPLRKMGNYLLCSLLLGNVIVNNSLTILLDDLTSGLIAVIGATLAIVIFGEIIPQAICARFGLAVGAYTIWLTKITMVITSPLSYPVSFILNKILGKEIGNVYNRERLRELIRVTEHYNDLKSDEVNVIEGVLKLHKCSCADAMTKLEKVFMLPLNAILDFETIDEIIKSGFSRIPVYDGERNNVVSILYTKDLVFVDSDDRMPIKSLCEFYQYQCNFVDEKKPLDAQFKEFKEGDKGHMAFVRKMHEGEDSDPFYEIIGVITLEDVIEELIQAEINDETDIKSAIHRNRHRSRTLNETSTFVGGKGDAHQTIVSPQLTLATFQFLSTSISSFHEQLISTNILRRLLSCDVFFKIKLKCRDGTLSNESVFIYEKGVPADYFVLILEGRVQASFGQENLVFEGGPFTYFGTQSLNPTHVEMPSAPPTGGRTMTLSTVAILHAIPVPDYTVQATSDVTYLKISQAMYLAATQATQAFVGSEDCSKPTEDVVHKFDEQIGLLIRGNKSITAKDEELPPLSEDNKDETPPLIQQNRHNNQVTNAANNLSTDDGDNLHGNHNSSGKESDTRL</sequence>
<evidence type="ECO:0000256" key="3">
    <source>
        <dbReference type="ARBA" id="ARBA00022692"/>
    </source>
</evidence>
<dbReference type="Proteomes" id="UP000198287">
    <property type="component" value="Unassembled WGS sequence"/>
</dbReference>
<evidence type="ECO:0000313" key="14">
    <source>
        <dbReference type="EMBL" id="OXA64367.1"/>
    </source>
</evidence>
<dbReference type="GO" id="GO:0032026">
    <property type="term" value="P:response to magnesium ion"/>
    <property type="evidence" value="ECO:0007669"/>
    <property type="project" value="UniProtKB-ARBA"/>
</dbReference>
<evidence type="ECO:0000256" key="10">
    <source>
        <dbReference type="SAM" id="MobiDB-lite"/>
    </source>
</evidence>
<feature type="domain" description="CNNM transmembrane" evidence="13">
    <location>
        <begin position="229"/>
        <end position="408"/>
    </location>
</feature>
<proteinExistence type="inferred from homology"/>
<evidence type="ECO:0000256" key="1">
    <source>
        <dbReference type="ARBA" id="ARBA00004554"/>
    </source>
</evidence>
<dbReference type="STRING" id="158441.A0A226F4I7"/>
<organism evidence="14 15">
    <name type="scientific">Folsomia candida</name>
    <name type="common">Springtail</name>
    <dbReference type="NCBI Taxonomy" id="158441"/>
    <lineage>
        <taxon>Eukaryota</taxon>
        <taxon>Metazoa</taxon>
        <taxon>Ecdysozoa</taxon>
        <taxon>Arthropoda</taxon>
        <taxon>Hexapoda</taxon>
        <taxon>Collembola</taxon>
        <taxon>Entomobryomorpha</taxon>
        <taxon>Isotomoidea</taxon>
        <taxon>Isotomidae</taxon>
        <taxon>Proisotominae</taxon>
        <taxon>Folsomia</taxon>
    </lineage>
</organism>
<feature type="compositionally biased region" description="Basic and acidic residues" evidence="10">
    <location>
        <begin position="792"/>
        <end position="807"/>
    </location>
</feature>
<comment type="similarity">
    <text evidence="2">Belongs to the ACDP family.</text>
</comment>
<dbReference type="Pfam" id="PF25562">
    <property type="entry name" value="CNBH_CNNM2_C"/>
    <property type="match status" value="1"/>
</dbReference>
<feature type="transmembrane region" description="Helical" evidence="11">
    <location>
        <begin position="318"/>
        <end position="336"/>
    </location>
</feature>
<dbReference type="OMA" id="MLEHYLF"/>
<keyword evidence="7 9" id="KW-0472">Membrane</keyword>
<dbReference type="Pfam" id="PF01595">
    <property type="entry name" value="CNNM"/>
    <property type="match status" value="1"/>
</dbReference>
<evidence type="ECO:0000313" key="15">
    <source>
        <dbReference type="Proteomes" id="UP000198287"/>
    </source>
</evidence>
<keyword evidence="6 8" id="KW-0129">CBS domain</keyword>
<dbReference type="Gene3D" id="2.60.120.10">
    <property type="entry name" value="Jelly Rolls"/>
    <property type="match status" value="1"/>
</dbReference>
<dbReference type="CDD" id="cd04590">
    <property type="entry name" value="CBS_pair_CorC_HlyC_assoc"/>
    <property type="match status" value="1"/>
</dbReference>
<dbReference type="FunFam" id="3.10.580.10:FF:000006">
    <property type="entry name" value="DUF21 and CBS domain protein"/>
    <property type="match status" value="1"/>
</dbReference>
<evidence type="ECO:0000256" key="2">
    <source>
        <dbReference type="ARBA" id="ARBA00010484"/>
    </source>
</evidence>
<keyword evidence="4" id="KW-0677">Repeat</keyword>
<dbReference type="PANTHER" id="PTHR12064">
    <property type="entry name" value="METAL TRANSPORTER CNNM"/>
    <property type="match status" value="1"/>
</dbReference>
<dbReference type="SUPFAM" id="SSF51206">
    <property type="entry name" value="cAMP-binding domain-like"/>
    <property type="match status" value="1"/>
</dbReference>
<dbReference type="GO" id="GO:0008340">
    <property type="term" value="P:determination of adult lifespan"/>
    <property type="evidence" value="ECO:0007669"/>
    <property type="project" value="UniProtKB-ARBA"/>
</dbReference>
<evidence type="ECO:0000256" key="9">
    <source>
        <dbReference type="PROSITE-ProRule" id="PRU01193"/>
    </source>
</evidence>
<gene>
    <name evidence="14" type="ORF">Fcan01_03138</name>
</gene>
<dbReference type="InterPro" id="IPR000644">
    <property type="entry name" value="CBS_dom"/>
</dbReference>
<dbReference type="PROSITE" id="PS51846">
    <property type="entry name" value="CNNM"/>
    <property type="match status" value="1"/>
</dbReference>
<accession>A0A226F4I7</accession>
<dbReference type="PANTHER" id="PTHR12064:SF94">
    <property type="entry name" value="UNEXTENDED PROTEIN"/>
    <property type="match status" value="1"/>
</dbReference>
<name>A0A226F4I7_FOLCA</name>
<dbReference type="InterPro" id="IPR018490">
    <property type="entry name" value="cNMP-bd_dom_sf"/>
</dbReference>
<keyword evidence="15" id="KW-1185">Reference proteome</keyword>
<evidence type="ECO:0000256" key="4">
    <source>
        <dbReference type="ARBA" id="ARBA00022737"/>
    </source>
</evidence>
<feature type="transmembrane region" description="Helical" evidence="11">
    <location>
        <begin position="348"/>
        <end position="368"/>
    </location>
</feature>
<dbReference type="InterPro" id="IPR045095">
    <property type="entry name" value="ACDP"/>
</dbReference>
<dbReference type="PROSITE" id="PS51371">
    <property type="entry name" value="CBS"/>
    <property type="match status" value="1"/>
</dbReference>
<reference evidence="14 15" key="1">
    <citation type="submission" date="2015-12" db="EMBL/GenBank/DDBJ databases">
        <title>The genome of Folsomia candida.</title>
        <authorList>
            <person name="Faddeeva A."/>
            <person name="Derks M.F."/>
            <person name="Anvar Y."/>
            <person name="Smit S."/>
            <person name="Van Straalen N."/>
            <person name="Roelofs D."/>
        </authorList>
    </citation>
    <scope>NUCLEOTIDE SEQUENCE [LARGE SCALE GENOMIC DNA]</scope>
    <source>
        <strain evidence="14 15">VU population</strain>
        <tissue evidence="14">Whole body</tissue>
    </source>
</reference>
<feature type="region of interest" description="Disordered" evidence="10">
    <location>
        <begin position="792"/>
        <end position="850"/>
    </location>
</feature>
<protein>
    <submittedName>
        <fullName evidence="14">Metal transporter CNNM4</fullName>
    </submittedName>
</protein>
<dbReference type="EMBL" id="LNIX01000001">
    <property type="protein sequence ID" value="OXA64367.1"/>
    <property type="molecule type" value="Genomic_DNA"/>
</dbReference>
<feature type="domain" description="CBS" evidence="12">
    <location>
        <begin position="427"/>
        <end position="488"/>
    </location>
</feature>
<evidence type="ECO:0000256" key="11">
    <source>
        <dbReference type="SAM" id="Phobius"/>
    </source>
</evidence>
<evidence type="ECO:0000259" key="12">
    <source>
        <dbReference type="PROSITE" id="PS51371"/>
    </source>
</evidence>
<dbReference type="OrthoDB" id="5353557at2759"/>
<evidence type="ECO:0000256" key="5">
    <source>
        <dbReference type="ARBA" id="ARBA00022989"/>
    </source>
</evidence>
<dbReference type="SUPFAM" id="SSF54631">
    <property type="entry name" value="CBS-domain pair"/>
    <property type="match status" value="1"/>
</dbReference>
<dbReference type="GO" id="GO:0022857">
    <property type="term" value="F:transmembrane transporter activity"/>
    <property type="evidence" value="ECO:0007669"/>
    <property type="project" value="TreeGrafter"/>
</dbReference>
<dbReference type="GO" id="GO:0016323">
    <property type="term" value="C:basolateral plasma membrane"/>
    <property type="evidence" value="ECO:0007669"/>
    <property type="project" value="UniProtKB-SubCell"/>
</dbReference>
<evidence type="ECO:0000259" key="13">
    <source>
        <dbReference type="PROSITE" id="PS51846"/>
    </source>
</evidence>
<dbReference type="AlphaFoldDB" id="A0A226F4I7"/>
<dbReference type="InterPro" id="IPR002550">
    <property type="entry name" value="CNNM"/>
</dbReference>
<comment type="caution">
    <text evidence="14">The sequence shown here is derived from an EMBL/GenBank/DDBJ whole genome shotgun (WGS) entry which is preliminary data.</text>
</comment>
<evidence type="ECO:0000256" key="7">
    <source>
        <dbReference type="ARBA" id="ARBA00023136"/>
    </source>
</evidence>
<dbReference type="Gene3D" id="3.10.580.10">
    <property type="entry name" value="CBS-domain"/>
    <property type="match status" value="1"/>
</dbReference>
<dbReference type="GO" id="GO:0010960">
    <property type="term" value="P:magnesium ion homeostasis"/>
    <property type="evidence" value="ECO:0007669"/>
    <property type="project" value="InterPro"/>
</dbReference>
<evidence type="ECO:0000256" key="6">
    <source>
        <dbReference type="ARBA" id="ARBA00023122"/>
    </source>
</evidence>
<feature type="transmembrane region" description="Helical" evidence="11">
    <location>
        <begin position="233"/>
        <end position="260"/>
    </location>
</feature>
<dbReference type="GO" id="GO:0040018">
    <property type="term" value="P:positive regulation of multicellular organism growth"/>
    <property type="evidence" value="ECO:0007669"/>
    <property type="project" value="UniProtKB-ARBA"/>
</dbReference>
<keyword evidence="5 9" id="KW-1133">Transmembrane helix</keyword>
<dbReference type="InterPro" id="IPR044751">
    <property type="entry name" value="Ion_transp-like_CBS"/>
</dbReference>
<feature type="compositionally biased region" description="Polar residues" evidence="10">
    <location>
        <begin position="810"/>
        <end position="829"/>
    </location>
</feature>
<dbReference type="InterPro" id="IPR046342">
    <property type="entry name" value="CBS_dom_sf"/>
</dbReference>
<comment type="subcellular location">
    <subcellularLocation>
        <location evidence="1">Basolateral cell membrane</location>
        <topology evidence="1">Multi-pass membrane protein</topology>
    </subcellularLocation>
</comment>
<dbReference type="GO" id="GO:0015693">
    <property type="term" value="P:magnesium ion transport"/>
    <property type="evidence" value="ECO:0007669"/>
    <property type="project" value="UniProtKB-ARBA"/>
</dbReference>